<name>A0A061RPR6_9CHLO</name>
<protein>
    <submittedName>
        <fullName evidence="1">Uncharacterized protein</fullName>
    </submittedName>
</protein>
<accession>A0A061RPR6</accession>
<organism evidence="1">
    <name type="scientific">Tetraselmis sp. GSL018</name>
    <dbReference type="NCBI Taxonomy" id="582737"/>
    <lineage>
        <taxon>Eukaryota</taxon>
        <taxon>Viridiplantae</taxon>
        <taxon>Chlorophyta</taxon>
        <taxon>core chlorophytes</taxon>
        <taxon>Chlorodendrophyceae</taxon>
        <taxon>Chlorodendrales</taxon>
        <taxon>Chlorodendraceae</taxon>
        <taxon>Tetraselmis</taxon>
    </lineage>
</organism>
<reference evidence="1" key="1">
    <citation type="submission" date="2014-05" db="EMBL/GenBank/DDBJ databases">
        <title>The transcriptome of the halophilic microalga Tetraselmis sp. GSL018 isolated from the Great Salt Lake, Utah.</title>
        <authorList>
            <person name="Jinkerson R.E."/>
            <person name="D'Adamo S."/>
            <person name="Posewitz M.C."/>
        </authorList>
    </citation>
    <scope>NUCLEOTIDE SEQUENCE</scope>
    <source>
        <strain evidence="1">GSL018</strain>
    </source>
</reference>
<gene>
    <name evidence="1" type="ORF">TSPGSL018_30529</name>
</gene>
<dbReference type="EMBL" id="GBEZ01013191">
    <property type="protein sequence ID" value="JAC72769.1"/>
    <property type="molecule type" value="Transcribed_RNA"/>
</dbReference>
<dbReference type="AlphaFoldDB" id="A0A061RPR6"/>
<proteinExistence type="predicted"/>
<evidence type="ECO:0000313" key="1">
    <source>
        <dbReference type="EMBL" id="JAC72769.1"/>
    </source>
</evidence>
<feature type="non-terminal residue" evidence="1">
    <location>
        <position position="1"/>
    </location>
</feature>
<sequence length="50" mass="5794">LAEFGRRLGFHCWSSRENPRGTEELAASEWKEPAVTKWCGWRENLCTLQG</sequence>